<proteinExistence type="predicted"/>
<evidence type="ECO:0000313" key="2">
    <source>
        <dbReference type="Proteomes" id="UP000323506"/>
    </source>
</evidence>
<sequence length="66" mass="7611">MIVGSMKASCAKSFFFYNFFIYNLVIRPFNSKSCLVAVECTAKLWVMFLFFPCAPCCINTKQFPVF</sequence>
<gene>
    <name evidence="1" type="ORF">ES288_A07G257500v1</name>
</gene>
<protein>
    <submittedName>
        <fullName evidence="1">Uncharacterized protein</fullName>
    </submittedName>
</protein>
<dbReference type="Proteomes" id="UP000323506">
    <property type="component" value="Chromosome A07"/>
</dbReference>
<dbReference type="AlphaFoldDB" id="A0A5D2G1J6"/>
<keyword evidence="2" id="KW-1185">Reference proteome</keyword>
<organism evidence="1 2">
    <name type="scientific">Gossypium darwinii</name>
    <name type="common">Darwin's cotton</name>
    <name type="synonym">Gossypium barbadense var. darwinii</name>
    <dbReference type="NCBI Taxonomy" id="34276"/>
    <lineage>
        <taxon>Eukaryota</taxon>
        <taxon>Viridiplantae</taxon>
        <taxon>Streptophyta</taxon>
        <taxon>Embryophyta</taxon>
        <taxon>Tracheophyta</taxon>
        <taxon>Spermatophyta</taxon>
        <taxon>Magnoliopsida</taxon>
        <taxon>eudicotyledons</taxon>
        <taxon>Gunneridae</taxon>
        <taxon>Pentapetalae</taxon>
        <taxon>rosids</taxon>
        <taxon>malvids</taxon>
        <taxon>Malvales</taxon>
        <taxon>Malvaceae</taxon>
        <taxon>Malvoideae</taxon>
        <taxon>Gossypium</taxon>
    </lineage>
</organism>
<dbReference type="EMBL" id="CM017694">
    <property type="protein sequence ID" value="TYH11428.1"/>
    <property type="molecule type" value="Genomic_DNA"/>
</dbReference>
<name>A0A5D2G1J6_GOSDA</name>
<evidence type="ECO:0000313" key="1">
    <source>
        <dbReference type="EMBL" id="TYH11428.1"/>
    </source>
</evidence>
<reference evidence="1 2" key="1">
    <citation type="submission" date="2019-06" db="EMBL/GenBank/DDBJ databases">
        <title>WGS assembly of Gossypium darwinii.</title>
        <authorList>
            <person name="Chen Z.J."/>
            <person name="Sreedasyam A."/>
            <person name="Ando A."/>
            <person name="Song Q."/>
            <person name="De L."/>
            <person name="Hulse-Kemp A."/>
            <person name="Ding M."/>
            <person name="Ye W."/>
            <person name="Kirkbride R."/>
            <person name="Jenkins J."/>
            <person name="Plott C."/>
            <person name="Lovell J."/>
            <person name="Lin Y.-M."/>
            <person name="Vaughn R."/>
            <person name="Liu B."/>
            <person name="Li W."/>
            <person name="Simpson S."/>
            <person name="Scheffler B."/>
            <person name="Saski C."/>
            <person name="Grover C."/>
            <person name="Hu G."/>
            <person name="Conover J."/>
            <person name="Carlson J."/>
            <person name="Shu S."/>
            <person name="Boston L."/>
            <person name="Williams M."/>
            <person name="Peterson D."/>
            <person name="Mcgee K."/>
            <person name="Jones D."/>
            <person name="Wendel J."/>
            <person name="Stelly D."/>
            <person name="Grimwood J."/>
            <person name="Schmutz J."/>
        </authorList>
    </citation>
    <scope>NUCLEOTIDE SEQUENCE [LARGE SCALE GENOMIC DNA]</scope>
    <source>
        <strain evidence="1">1808015.09</strain>
    </source>
</reference>
<accession>A0A5D2G1J6</accession>